<protein>
    <submittedName>
        <fullName evidence="1">Uncharacterized protein</fullName>
    </submittedName>
</protein>
<reference evidence="1 2" key="1">
    <citation type="submission" date="2019-05" db="EMBL/GenBank/DDBJ databases">
        <title>Emergence of the Ug99 lineage of the wheat stem rust pathogen through somatic hybridization.</title>
        <authorList>
            <person name="Li F."/>
            <person name="Upadhyaya N.M."/>
            <person name="Sperschneider J."/>
            <person name="Matny O."/>
            <person name="Nguyen-Phuc H."/>
            <person name="Mago R."/>
            <person name="Raley C."/>
            <person name="Miller M.E."/>
            <person name="Silverstein K.A.T."/>
            <person name="Henningsen E."/>
            <person name="Hirsch C.D."/>
            <person name="Visser B."/>
            <person name="Pretorius Z.A."/>
            <person name="Steffenson B.J."/>
            <person name="Schwessinger B."/>
            <person name="Dodds P.N."/>
            <person name="Figueroa M."/>
        </authorList>
    </citation>
    <scope>NUCLEOTIDE SEQUENCE [LARGE SCALE GENOMIC DNA]</scope>
    <source>
        <strain evidence="1 2">Ug99</strain>
    </source>
</reference>
<proteinExistence type="predicted"/>
<name>A0A5B0P6A0_PUCGR</name>
<comment type="caution">
    <text evidence="1">The sequence shown here is derived from an EMBL/GenBank/DDBJ whole genome shotgun (WGS) entry which is preliminary data.</text>
</comment>
<organism evidence="1 2">
    <name type="scientific">Puccinia graminis f. sp. tritici</name>
    <dbReference type="NCBI Taxonomy" id="56615"/>
    <lineage>
        <taxon>Eukaryota</taxon>
        <taxon>Fungi</taxon>
        <taxon>Dikarya</taxon>
        <taxon>Basidiomycota</taxon>
        <taxon>Pucciniomycotina</taxon>
        <taxon>Pucciniomycetes</taxon>
        <taxon>Pucciniales</taxon>
        <taxon>Pucciniaceae</taxon>
        <taxon>Puccinia</taxon>
    </lineage>
</organism>
<sequence>MIQSSLSIPSLTTSPLFIPTPSLYLTPHIPPSNRNRPIALVLSALILIATKLLLPFSTSISLLKETQYKPTIAALKHPPHRPLPLNAYFNSPNTSQTEQLPIHPFFTRGPFHITSPVC</sequence>
<dbReference type="AlphaFoldDB" id="A0A5B0P6A0"/>
<evidence type="ECO:0000313" key="1">
    <source>
        <dbReference type="EMBL" id="KAA1097015.1"/>
    </source>
</evidence>
<accession>A0A5B0P6A0</accession>
<dbReference type="Proteomes" id="UP000325313">
    <property type="component" value="Unassembled WGS sequence"/>
</dbReference>
<evidence type="ECO:0000313" key="2">
    <source>
        <dbReference type="Proteomes" id="UP000325313"/>
    </source>
</evidence>
<dbReference type="EMBL" id="VDEP01000360">
    <property type="protein sequence ID" value="KAA1097015.1"/>
    <property type="molecule type" value="Genomic_DNA"/>
</dbReference>
<gene>
    <name evidence="1" type="ORF">PGTUg99_000600</name>
</gene>